<proteinExistence type="predicted"/>
<evidence type="ECO:0000313" key="2">
    <source>
        <dbReference type="Proteomes" id="UP000198638"/>
    </source>
</evidence>
<evidence type="ECO:0000313" key="1">
    <source>
        <dbReference type="EMBL" id="SEB24778.1"/>
    </source>
</evidence>
<dbReference type="InterPro" id="IPR048683">
    <property type="entry name" value="Sf6_terminase"/>
</dbReference>
<sequence length="155" mass="16808">MNLKLTPEKLTAFLTILADTANVTAAANAIGVARQTVYAWRESDAEFAAAWQRAEKLGVEGMKDEVKRRAFDGVDEPVFYQGAECGTIRKYSDTLAMFLIKAHDPAYRDSSRVDIGNADGKPFEISDADAATEAAKLIAIGLARKAEHEAGDDLL</sequence>
<dbReference type="Pfam" id="PF20901">
    <property type="entry name" value="Sf6_terminase"/>
    <property type="match status" value="1"/>
</dbReference>
<gene>
    <name evidence="1" type="ORF">SAMN05192564_11527</name>
</gene>
<evidence type="ECO:0008006" key="3">
    <source>
        <dbReference type="Google" id="ProtNLM"/>
    </source>
</evidence>
<dbReference type="OrthoDB" id="9156273at2"/>
<reference evidence="2" key="1">
    <citation type="submission" date="2016-10" db="EMBL/GenBank/DDBJ databases">
        <authorList>
            <person name="Varghese N."/>
            <person name="Submissions S."/>
        </authorList>
    </citation>
    <scope>NUCLEOTIDE SEQUENCE [LARGE SCALE GENOMIC DNA]</scope>
    <source>
        <strain evidence="2">LMG 24000</strain>
    </source>
</reference>
<dbReference type="EMBL" id="FNRQ01000015">
    <property type="protein sequence ID" value="SEB24778.1"/>
    <property type="molecule type" value="Genomic_DNA"/>
</dbReference>
<keyword evidence="2" id="KW-1185">Reference proteome</keyword>
<dbReference type="RefSeq" id="WP_090538185.1">
    <property type="nucleotide sequence ID" value="NZ_FNRQ01000015.1"/>
</dbReference>
<name>A0A1H4HUQ2_9BURK</name>
<dbReference type="Gene3D" id="1.10.10.60">
    <property type="entry name" value="Homeodomain-like"/>
    <property type="match status" value="1"/>
</dbReference>
<protein>
    <recommendedName>
        <fullName evidence="3">Phage terminase small subunit</fullName>
    </recommendedName>
</protein>
<organism evidence="1 2">
    <name type="scientific">Paraburkholderia sartisoli</name>
    <dbReference type="NCBI Taxonomy" id="83784"/>
    <lineage>
        <taxon>Bacteria</taxon>
        <taxon>Pseudomonadati</taxon>
        <taxon>Pseudomonadota</taxon>
        <taxon>Betaproteobacteria</taxon>
        <taxon>Burkholderiales</taxon>
        <taxon>Burkholderiaceae</taxon>
        <taxon>Paraburkholderia</taxon>
    </lineage>
</organism>
<accession>A0A1H4HUQ2</accession>
<dbReference type="Proteomes" id="UP000198638">
    <property type="component" value="Unassembled WGS sequence"/>
</dbReference>
<dbReference type="STRING" id="83784.SAMN05192564_11527"/>
<dbReference type="AlphaFoldDB" id="A0A1H4HUQ2"/>